<evidence type="ECO:0000256" key="1">
    <source>
        <dbReference type="SAM" id="MobiDB-lite"/>
    </source>
</evidence>
<accession>A0A8D8EV32</accession>
<dbReference type="PANTHER" id="PTHR16524:SF2">
    <property type="entry name" value="CELL DEATH REGULATOR AVEN"/>
    <property type="match status" value="1"/>
</dbReference>
<dbReference type="GO" id="GO:0010972">
    <property type="term" value="P:negative regulation of G2/M transition of mitotic cell cycle"/>
    <property type="evidence" value="ECO:0007669"/>
    <property type="project" value="TreeGrafter"/>
</dbReference>
<protein>
    <submittedName>
        <fullName evidence="2">(northern house mosquito) hypothetical protein</fullName>
    </submittedName>
</protein>
<feature type="compositionally biased region" description="Basic and acidic residues" evidence="1">
    <location>
        <begin position="34"/>
        <end position="44"/>
    </location>
</feature>
<reference evidence="2" key="1">
    <citation type="submission" date="2021-05" db="EMBL/GenBank/DDBJ databases">
        <authorList>
            <person name="Alioto T."/>
            <person name="Alioto T."/>
            <person name="Gomez Garrido J."/>
        </authorList>
    </citation>
    <scope>NUCLEOTIDE SEQUENCE</scope>
</reference>
<feature type="compositionally biased region" description="Basic and acidic residues" evidence="1">
    <location>
        <begin position="1"/>
        <end position="12"/>
    </location>
</feature>
<dbReference type="InterPro" id="IPR026187">
    <property type="entry name" value="Aven"/>
</dbReference>
<organism evidence="2">
    <name type="scientific">Culex pipiens</name>
    <name type="common">House mosquito</name>
    <dbReference type="NCBI Taxonomy" id="7175"/>
    <lineage>
        <taxon>Eukaryota</taxon>
        <taxon>Metazoa</taxon>
        <taxon>Ecdysozoa</taxon>
        <taxon>Arthropoda</taxon>
        <taxon>Hexapoda</taxon>
        <taxon>Insecta</taxon>
        <taxon>Pterygota</taxon>
        <taxon>Neoptera</taxon>
        <taxon>Endopterygota</taxon>
        <taxon>Diptera</taxon>
        <taxon>Nematocera</taxon>
        <taxon>Culicoidea</taxon>
        <taxon>Culicidae</taxon>
        <taxon>Culicinae</taxon>
        <taxon>Culicini</taxon>
        <taxon>Culex</taxon>
        <taxon>Culex</taxon>
    </lineage>
</organism>
<proteinExistence type="predicted"/>
<name>A0A8D8EV32_CULPI</name>
<feature type="region of interest" description="Disordered" evidence="1">
    <location>
        <begin position="1"/>
        <end position="89"/>
    </location>
</feature>
<feature type="compositionally biased region" description="Low complexity" evidence="1">
    <location>
        <begin position="275"/>
        <end position="284"/>
    </location>
</feature>
<sequence>MTEFLGKMDKKDRANKRRQDKHHKKPPPSAAAAGKDKSSKKDQKPAVAPPNSAPLIVYDDPYSRRPIEPNWSRDRDLPPAAGLGDSSDEDDAQLHAADLEKLLQLPPSASGHFFLSTEKHWAEDQTAIVSGRHFRIDSKQLNLCLGTIPFHERNGYPAELFSKREIDSMALKASFETKKYQDYCQKQQAGKMSEPVPRVIPPPVKCLIGPDALPPGPEPPQEVVQPAPPPRPVPCLIGPMALPPELRHDPNVTGSYANAAPSAPVDVVPIEEEVVPVADQSSSSSKEKDQSQTVNATAQNDGATTSETKEDIQAWLDDILDA</sequence>
<dbReference type="PANTHER" id="PTHR16524">
    <property type="entry name" value="CELL DEATH REGULATOR AVEN"/>
    <property type="match status" value="1"/>
</dbReference>
<feature type="compositionally biased region" description="Basic residues" evidence="1">
    <location>
        <begin position="13"/>
        <end position="26"/>
    </location>
</feature>
<feature type="region of interest" description="Disordered" evidence="1">
    <location>
        <begin position="272"/>
        <end position="322"/>
    </location>
</feature>
<dbReference type="AlphaFoldDB" id="A0A8D8EV32"/>
<evidence type="ECO:0000313" key="2">
    <source>
        <dbReference type="EMBL" id="CAG6447315.1"/>
    </source>
</evidence>
<dbReference type="EMBL" id="HBUE01008840">
    <property type="protein sequence ID" value="CAG6447315.1"/>
    <property type="molecule type" value="Transcribed_RNA"/>
</dbReference>
<feature type="compositionally biased region" description="Basic and acidic residues" evidence="1">
    <location>
        <begin position="61"/>
        <end position="77"/>
    </location>
</feature>
<feature type="compositionally biased region" description="Polar residues" evidence="1">
    <location>
        <begin position="293"/>
        <end position="306"/>
    </location>
</feature>